<feature type="transmembrane region" description="Helical" evidence="1">
    <location>
        <begin position="82"/>
        <end position="104"/>
    </location>
</feature>
<keyword evidence="4" id="KW-1185">Reference proteome</keyword>
<dbReference type="Proteomes" id="UP000582231">
    <property type="component" value="Unassembled WGS sequence"/>
</dbReference>
<feature type="transmembrane region" description="Helical" evidence="1">
    <location>
        <begin position="215"/>
        <end position="233"/>
    </location>
</feature>
<dbReference type="GO" id="GO:0080120">
    <property type="term" value="P:CAAX-box protein maturation"/>
    <property type="evidence" value="ECO:0007669"/>
    <property type="project" value="UniProtKB-ARBA"/>
</dbReference>
<feature type="transmembrane region" description="Helical" evidence="1">
    <location>
        <begin position="240"/>
        <end position="258"/>
    </location>
</feature>
<name>A0A852RTG5_9ACTN</name>
<dbReference type="InterPro" id="IPR003675">
    <property type="entry name" value="Rce1/LyrA-like_dom"/>
</dbReference>
<feature type="transmembrane region" description="Helical" evidence="1">
    <location>
        <begin position="124"/>
        <end position="146"/>
    </location>
</feature>
<evidence type="ECO:0000256" key="1">
    <source>
        <dbReference type="SAM" id="Phobius"/>
    </source>
</evidence>
<dbReference type="AlphaFoldDB" id="A0A852RTG5"/>
<keyword evidence="3" id="KW-0378">Hydrolase</keyword>
<protein>
    <submittedName>
        <fullName evidence="3">Membrane protease YdiL (CAAX protease family)</fullName>
    </submittedName>
</protein>
<feature type="domain" description="CAAX prenyl protease 2/Lysostaphin resistance protein A-like" evidence="2">
    <location>
        <begin position="163"/>
        <end position="250"/>
    </location>
</feature>
<keyword evidence="3" id="KW-0645">Protease</keyword>
<dbReference type="Pfam" id="PF02517">
    <property type="entry name" value="Rce1-like"/>
    <property type="match status" value="1"/>
</dbReference>
<gene>
    <name evidence="3" type="ORF">BJ958_005354</name>
</gene>
<comment type="caution">
    <text evidence="3">The sequence shown here is derived from an EMBL/GenBank/DDBJ whole genome shotgun (WGS) entry which is preliminary data.</text>
</comment>
<dbReference type="RefSeq" id="WP_179729802.1">
    <property type="nucleotide sequence ID" value="NZ_BAABEF010000001.1"/>
</dbReference>
<evidence type="ECO:0000313" key="3">
    <source>
        <dbReference type="EMBL" id="NYD33808.1"/>
    </source>
</evidence>
<evidence type="ECO:0000313" key="4">
    <source>
        <dbReference type="Proteomes" id="UP000582231"/>
    </source>
</evidence>
<organism evidence="3 4">
    <name type="scientific">Nocardioides kongjuensis</name>
    <dbReference type="NCBI Taxonomy" id="349522"/>
    <lineage>
        <taxon>Bacteria</taxon>
        <taxon>Bacillati</taxon>
        <taxon>Actinomycetota</taxon>
        <taxon>Actinomycetes</taxon>
        <taxon>Propionibacteriales</taxon>
        <taxon>Nocardioidaceae</taxon>
        <taxon>Nocardioides</taxon>
    </lineage>
</organism>
<feature type="transmembrane region" description="Helical" evidence="1">
    <location>
        <begin position="34"/>
        <end position="62"/>
    </location>
</feature>
<sequence>MTLTAPTPTGVPTSDLAFHRLALGAPGYRWWRPLVVLALAVLLFLAGTLLAVVPLAIVAVVVPGQEAVIERVFDAAEMSDPLAAIVMLLSIAMMLPAALLAVRLAGGRPAGTLSSVTGRLRRPLLLRCLGLAALLVVAMLLLSVTIEGAWQDLAFDERTLPLLGVAVLAVPLQAAAEEYAFRGLLMQTVGAWLRHPAFAIALPVPLFTLGHEYDLLGLVDVTAFALAAGWLTWRTGGLEAAIGLHVANNCALVAFGAFGLVDLDATDGTASGLACSLAVTATYALLVRDRGSRVATSPPRP</sequence>
<keyword evidence="1" id="KW-1133">Transmembrane helix</keyword>
<keyword evidence="1" id="KW-0812">Transmembrane</keyword>
<evidence type="ECO:0000259" key="2">
    <source>
        <dbReference type="Pfam" id="PF02517"/>
    </source>
</evidence>
<dbReference type="GO" id="GO:0006508">
    <property type="term" value="P:proteolysis"/>
    <property type="evidence" value="ECO:0007669"/>
    <property type="project" value="UniProtKB-KW"/>
</dbReference>
<accession>A0A852RTG5</accession>
<dbReference type="EMBL" id="JACCBF010000001">
    <property type="protein sequence ID" value="NYD33808.1"/>
    <property type="molecule type" value="Genomic_DNA"/>
</dbReference>
<keyword evidence="1" id="KW-0472">Membrane</keyword>
<reference evidence="3 4" key="1">
    <citation type="submission" date="2020-07" db="EMBL/GenBank/DDBJ databases">
        <title>Sequencing the genomes of 1000 actinobacteria strains.</title>
        <authorList>
            <person name="Klenk H.-P."/>
        </authorList>
    </citation>
    <scope>NUCLEOTIDE SEQUENCE [LARGE SCALE GENOMIC DNA]</scope>
    <source>
        <strain evidence="3 4">DSM 19082</strain>
    </source>
</reference>
<feature type="transmembrane region" description="Helical" evidence="1">
    <location>
        <begin position="270"/>
        <end position="287"/>
    </location>
</feature>
<dbReference type="GO" id="GO:0004175">
    <property type="term" value="F:endopeptidase activity"/>
    <property type="evidence" value="ECO:0007669"/>
    <property type="project" value="UniProtKB-ARBA"/>
</dbReference>
<proteinExistence type="predicted"/>